<dbReference type="Gene3D" id="3.20.20.100">
    <property type="entry name" value="NADP-dependent oxidoreductase domain"/>
    <property type="match status" value="1"/>
</dbReference>
<dbReference type="InterPro" id="IPR023210">
    <property type="entry name" value="NADP_OxRdtase_dom"/>
</dbReference>
<protein>
    <submittedName>
        <fullName evidence="2">Aldo/keto reductase</fullName>
    </submittedName>
</protein>
<dbReference type="EMBL" id="CP046172">
    <property type="protein sequence ID" value="QIS11216.1"/>
    <property type="molecule type" value="Genomic_DNA"/>
</dbReference>
<dbReference type="GO" id="GO:0005829">
    <property type="term" value="C:cytosol"/>
    <property type="evidence" value="ECO:0007669"/>
    <property type="project" value="TreeGrafter"/>
</dbReference>
<dbReference type="KEGG" id="nah:F5544_16685"/>
<reference evidence="2 3" key="1">
    <citation type="journal article" date="2019" name="ACS Chem. Biol.">
        <title>Identification and Mobilization of a Cryptic Antibiotic Biosynthesis Gene Locus from a Human-Pathogenic Nocardia Isolate.</title>
        <authorList>
            <person name="Herisse M."/>
            <person name="Ishida K."/>
            <person name="Porter J.L."/>
            <person name="Howden B."/>
            <person name="Hertweck C."/>
            <person name="Stinear T.P."/>
            <person name="Pidot S.J."/>
        </authorList>
    </citation>
    <scope>NUCLEOTIDE SEQUENCE [LARGE SCALE GENOMIC DNA]</scope>
    <source>
        <strain evidence="2 3">AUSMDU00012717</strain>
    </source>
</reference>
<evidence type="ECO:0000313" key="3">
    <source>
        <dbReference type="Proteomes" id="UP000503540"/>
    </source>
</evidence>
<evidence type="ECO:0000313" key="2">
    <source>
        <dbReference type="EMBL" id="QIS11216.1"/>
    </source>
</evidence>
<proteinExistence type="predicted"/>
<dbReference type="GO" id="GO:0016491">
    <property type="term" value="F:oxidoreductase activity"/>
    <property type="evidence" value="ECO:0007669"/>
    <property type="project" value="InterPro"/>
</dbReference>
<name>A0A6G9YDT1_9NOCA</name>
<dbReference type="InterPro" id="IPR036812">
    <property type="entry name" value="NAD(P)_OxRdtase_dom_sf"/>
</dbReference>
<dbReference type="PANTHER" id="PTHR42686:SF1">
    <property type="entry name" value="GH17980P-RELATED"/>
    <property type="match status" value="1"/>
</dbReference>
<dbReference type="SUPFAM" id="SSF51430">
    <property type="entry name" value="NAD(P)-linked oxidoreductase"/>
    <property type="match status" value="1"/>
</dbReference>
<keyword evidence="3" id="KW-1185">Reference proteome</keyword>
<accession>A0A6G9YDT1</accession>
<dbReference type="PANTHER" id="PTHR42686">
    <property type="entry name" value="GH17980P-RELATED"/>
    <property type="match status" value="1"/>
</dbReference>
<dbReference type="InterPro" id="IPR020471">
    <property type="entry name" value="AKR"/>
</dbReference>
<dbReference type="Pfam" id="PF00248">
    <property type="entry name" value="Aldo_ket_red"/>
    <property type="match status" value="1"/>
</dbReference>
<dbReference type="Proteomes" id="UP000503540">
    <property type="component" value="Chromosome"/>
</dbReference>
<evidence type="ECO:0000259" key="1">
    <source>
        <dbReference type="Pfam" id="PF00248"/>
    </source>
</evidence>
<feature type="domain" description="NADP-dependent oxidoreductase" evidence="1">
    <location>
        <begin position="29"/>
        <end position="326"/>
    </location>
</feature>
<organism evidence="2 3">
    <name type="scientific">Nocardia arthritidis</name>
    <dbReference type="NCBI Taxonomy" id="228602"/>
    <lineage>
        <taxon>Bacteria</taxon>
        <taxon>Bacillati</taxon>
        <taxon>Actinomycetota</taxon>
        <taxon>Actinomycetes</taxon>
        <taxon>Mycobacteriales</taxon>
        <taxon>Nocardiaceae</taxon>
        <taxon>Nocardia</taxon>
    </lineage>
</organism>
<sequence>MSKRRTTIRPTGPPRRFRWCGIWRRRVNEIVLGGAGYAGLFQPVDADSAQDALTAAWDSGIRAFDTAPHYGAGLSEERLGLFLRSKPRSEFTVSTKVGRLLYDDPGAPDGVDDFYGAPKRSRRLDYSADGVRRSVEQSLRRLRLDRVDTLLVHDPDDHQAQALAEAIPALARMRAEGLTSGIGVGVNHVAVALRFVREAPIDELMIAGRYTLLDRRAEDELLPECAARGIRVLVAGVLNSGVLVNPEQRPVFDYRPAAAEIVERARALARLCAKYEVPLRAAALQFPGRHAAVHATVLGAGSRDEIADSIAMLEFPVPDELWDELMSSAAL</sequence>
<gene>
    <name evidence="2" type="ORF">F5544_16685</name>
</gene>
<dbReference type="AlphaFoldDB" id="A0A6G9YDT1"/>
<dbReference type="CDD" id="cd19152">
    <property type="entry name" value="AKR_AKR15A"/>
    <property type="match status" value="1"/>
</dbReference>